<proteinExistence type="predicted"/>
<feature type="transmembrane region" description="Helical" evidence="1">
    <location>
        <begin position="12"/>
        <end position="34"/>
    </location>
</feature>
<evidence type="ECO:0000313" key="2">
    <source>
        <dbReference type="EMBL" id="MBX37134.1"/>
    </source>
</evidence>
<dbReference type="EMBL" id="GGEC01056650">
    <property type="protein sequence ID" value="MBX37134.1"/>
    <property type="molecule type" value="Transcribed_RNA"/>
</dbReference>
<organism evidence="2">
    <name type="scientific">Rhizophora mucronata</name>
    <name type="common">Asiatic mangrove</name>
    <dbReference type="NCBI Taxonomy" id="61149"/>
    <lineage>
        <taxon>Eukaryota</taxon>
        <taxon>Viridiplantae</taxon>
        <taxon>Streptophyta</taxon>
        <taxon>Embryophyta</taxon>
        <taxon>Tracheophyta</taxon>
        <taxon>Spermatophyta</taxon>
        <taxon>Magnoliopsida</taxon>
        <taxon>eudicotyledons</taxon>
        <taxon>Gunneridae</taxon>
        <taxon>Pentapetalae</taxon>
        <taxon>rosids</taxon>
        <taxon>fabids</taxon>
        <taxon>Malpighiales</taxon>
        <taxon>Rhizophoraceae</taxon>
        <taxon>Rhizophora</taxon>
    </lineage>
</organism>
<reference evidence="2" key="1">
    <citation type="submission" date="2018-02" db="EMBL/GenBank/DDBJ databases">
        <title>Rhizophora mucronata_Transcriptome.</title>
        <authorList>
            <person name="Meera S.P."/>
            <person name="Sreeshan A."/>
            <person name="Augustine A."/>
        </authorList>
    </citation>
    <scope>NUCLEOTIDE SEQUENCE</scope>
    <source>
        <tissue evidence="2">Leaf</tissue>
    </source>
</reference>
<name>A0A2P2N3U1_RHIMU</name>
<sequence length="67" mass="7348">MAFGSTSLQKSCRAATIVIPVPPTFLSLSIIIVIPSQLITSDISNCDLEDISFGQLFCFLYPLFFDT</sequence>
<protein>
    <submittedName>
        <fullName evidence="2">Uncharacterized protein</fullName>
    </submittedName>
</protein>
<accession>A0A2P2N3U1</accession>
<evidence type="ECO:0000256" key="1">
    <source>
        <dbReference type="SAM" id="Phobius"/>
    </source>
</evidence>
<dbReference type="AlphaFoldDB" id="A0A2P2N3U1"/>
<keyword evidence="1" id="KW-0812">Transmembrane</keyword>
<keyword evidence="1" id="KW-0472">Membrane</keyword>
<keyword evidence="1" id="KW-1133">Transmembrane helix</keyword>